<name>A0ABD2WTM6_9HYME</name>
<protein>
    <submittedName>
        <fullName evidence="1">Uncharacterized protein</fullName>
    </submittedName>
</protein>
<accession>A0ABD2WTM6</accession>
<organism evidence="1 2">
    <name type="scientific">Trichogramma kaykai</name>
    <dbReference type="NCBI Taxonomy" id="54128"/>
    <lineage>
        <taxon>Eukaryota</taxon>
        <taxon>Metazoa</taxon>
        <taxon>Ecdysozoa</taxon>
        <taxon>Arthropoda</taxon>
        <taxon>Hexapoda</taxon>
        <taxon>Insecta</taxon>
        <taxon>Pterygota</taxon>
        <taxon>Neoptera</taxon>
        <taxon>Endopterygota</taxon>
        <taxon>Hymenoptera</taxon>
        <taxon>Apocrita</taxon>
        <taxon>Proctotrupomorpha</taxon>
        <taxon>Chalcidoidea</taxon>
        <taxon>Trichogrammatidae</taxon>
        <taxon>Trichogramma</taxon>
    </lineage>
</organism>
<sequence>MYYTTAQSTLTRIEIAKAALHEEEEEGMPPTARRIVIWSSLDDHGIDSRRVVSRRQHQSVRPLRETIRQLRSCVHSHDNLAAAAAARYTGGAQHSLPFDV</sequence>
<gene>
    <name evidence="1" type="ORF">TKK_009781</name>
</gene>
<proteinExistence type="predicted"/>
<keyword evidence="2" id="KW-1185">Reference proteome</keyword>
<comment type="caution">
    <text evidence="1">The sequence shown here is derived from an EMBL/GenBank/DDBJ whole genome shotgun (WGS) entry which is preliminary data.</text>
</comment>
<evidence type="ECO:0000313" key="1">
    <source>
        <dbReference type="EMBL" id="KAL3396184.1"/>
    </source>
</evidence>
<reference evidence="1 2" key="1">
    <citation type="journal article" date="2024" name="bioRxiv">
        <title>A reference genome for Trichogramma kaykai: A tiny desert-dwelling parasitoid wasp with competing sex-ratio distorters.</title>
        <authorList>
            <person name="Culotta J."/>
            <person name="Lindsey A.R."/>
        </authorList>
    </citation>
    <scope>NUCLEOTIDE SEQUENCE [LARGE SCALE GENOMIC DNA]</scope>
    <source>
        <strain evidence="1 2">KSX58</strain>
    </source>
</reference>
<dbReference type="EMBL" id="JBJJXI010000073">
    <property type="protein sequence ID" value="KAL3396184.1"/>
    <property type="molecule type" value="Genomic_DNA"/>
</dbReference>
<evidence type="ECO:0000313" key="2">
    <source>
        <dbReference type="Proteomes" id="UP001627154"/>
    </source>
</evidence>
<dbReference type="Proteomes" id="UP001627154">
    <property type="component" value="Unassembled WGS sequence"/>
</dbReference>
<dbReference type="AlphaFoldDB" id="A0ABD2WTM6"/>